<dbReference type="Proteomes" id="UP000252118">
    <property type="component" value="Unassembled WGS sequence"/>
</dbReference>
<dbReference type="AlphaFoldDB" id="A0A366EQR3"/>
<dbReference type="RefSeq" id="WP_181778093.1">
    <property type="nucleotide sequence ID" value="NZ_QNRJ01000005.1"/>
</dbReference>
<protein>
    <submittedName>
        <fullName evidence="1">Uncharacterized protein</fullName>
    </submittedName>
</protein>
<dbReference type="Pfam" id="PF26162">
    <property type="entry name" value="YwzD"/>
    <property type="match status" value="1"/>
</dbReference>
<evidence type="ECO:0000313" key="1">
    <source>
        <dbReference type="EMBL" id="RBP04753.1"/>
    </source>
</evidence>
<evidence type="ECO:0000313" key="2">
    <source>
        <dbReference type="Proteomes" id="UP000252118"/>
    </source>
</evidence>
<dbReference type="InterPro" id="IPR058930">
    <property type="entry name" value="YwzD"/>
</dbReference>
<sequence length="51" mass="5877">MKGNVNKEQYVLSVIQKAYDKGQQGDMNTDKMIDWLKQELQTGYAINQKAL</sequence>
<organism evidence="1 2">
    <name type="scientific">Rossellomorea aquimaris</name>
    <dbReference type="NCBI Taxonomy" id="189382"/>
    <lineage>
        <taxon>Bacteria</taxon>
        <taxon>Bacillati</taxon>
        <taxon>Bacillota</taxon>
        <taxon>Bacilli</taxon>
        <taxon>Bacillales</taxon>
        <taxon>Bacillaceae</taxon>
        <taxon>Rossellomorea</taxon>
    </lineage>
</organism>
<gene>
    <name evidence="1" type="ORF">DET59_10540</name>
</gene>
<proteinExistence type="predicted"/>
<name>A0A366EQR3_9BACI</name>
<accession>A0A366EQR3</accession>
<reference evidence="1 2" key="1">
    <citation type="submission" date="2018-06" db="EMBL/GenBank/DDBJ databases">
        <title>Freshwater and sediment microbial communities from various areas in North America, analyzing microbe dynamics in response to fracking.</title>
        <authorList>
            <person name="Lamendella R."/>
        </authorList>
    </citation>
    <scope>NUCLEOTIDE SEQUENCE [LARGE SCALE GENOMIC DNA]</scope>
    <source>
        <strain evidence="1 2">97B</strain>
    </source>
</reference>
<comment type="caution">
    <text evidence="1">The sequence shown here is derived from an EMBL/GenBank/DDBJ whole genome shotgun (WGS) entry which is preliminary data.</text>
</comment>
<dbReference type="EMBL" id="QNRJ01000005">
    <property type="protein sequence ID" value="RBP04753.1"/>
    <property type="molecule type" value="Genomic_DNA"/>
</dbReference>